<evidence type="ECO:0000313" key="2">
    <source>
        <dbReference type="EMBL" id="BBY82143.1"/>
    </source>
</evidence>
<gene>
    <name evidence="2" type="ORF">MPUL_33010</name>
</gene>
<feature type="region of interest" description="Disordered" evidence="1">
    <location>
        <begin position="17"/>
        <end position="52"/>
    </location>
</feature>
<reference evidence="2 3" key="1">
    <citation type="journal article" date="2019" name="Emerg. Microbes Infect.">
        <title>Comprehensive subspecies identification of 175 nontuberculous mycobacteria species based on 7547 genomic profiles.</title>
        <authorList>
            <person name="Matsumoto Y."/>
            <person name="Kinjo T."/>
            <person name="Motooka D."/>
            <person name="Nabeya D."/>
            <person name="Jung N."/>
            <person name="Uechi K."/>
            <person name="Horii T."/>
            <person name="Iida T."/>
            <person name="Fujita J."/>
            <person name="Nakamura S."/>
        </authorList>
    </citation>
    <scope>NUCLEOTIDE SEQUENCE [LARGE SCALE GENOMIC DNA]</scope>
    <source>
        <strain evidence="2 3">JCM 6370</strain>
    </source>
</reference>
<name>A0A7I7UMP9_MYCPV</name>
<dbReference type="EMBL" id="AP022599">
    <property type="protein sequence ID" value="BBY82143.1"/>
    <property type="molecule type" value="Genomic_DNA"/>
</dbReference>
<organism evidence="2 3">
    <name type="scientific">Mycolicibacterium pulveris</name>
    <name type="common">Mycobacterium pulveris</name>
    <dbReference type="NCBI Taxonomy" id="36813"/>
    <lineage>
        <taxon>Bacteria</taxon>
        <taxon>Bacillati</taxon>
        <taxon>Actinomycetota</taxon>
        <taxon>Actinomycetes</taxon>
        <taxon>Mycobacteriales</taxon>
        <taxon>Mycobacteriaceae</taxon>
        <taxon>Mycolicibacterium</taxon>
    </lineage>
</organism>
<evidence type="ECO:0000313" key="3">
    <source>
        <dbReference type="Proteomes" id="UP000467252"/>
    </source>
</evidence>
<feature type="compositionally biased region" description="Polar residues" evidence="1">
    <location>
        <begin position="18"/>
        <end position="35"/>
    </location>
</feature>
<proteinExistence type="predicted"/>
<dbReference type="AlphaFoldDB" id="A0A7I7UMP9"/>
<keyword evidence="3" id="KW-1185">Reference proteome</keyword>
<accession>A0A7I7UMP9</accession>
<evidence type="ECO:0000256" key="1">
    <source>
        <dbReference type="SAM" id="MobiDB-lite"/>
    </source>
</evidence>
<sequence>MIRAVAANCTAVAAVHPTASSTVPNSASTTATNERPNLRIERNPLSNDPSAPAQSILHQIRCTNREISQTIGANRIAGATGQSISKIAGGEAVSPAYGRWRP</sequence>
<protein>
    <submittedName>
        <fullName evidence="2">Uncharacterized protein</fullName>
    </submittedName>
</protein>
<dbReference type="Proteomes" id="UP000467252">
    <property type="component" value="Chromosome"/>
</dbReference>